<accession>A0A2G8SMA6</accession>
<evidence type="ECO:0000256" key="1">
    <source>
        <dbReference type="SAM" id="MobiDB-lite"/>
    </source>
</evidence>
<gene>
    <name evidence="3" type="ORF">GSI_03488</name>
</gene>
<feature type="compositionally biased region" description="Basic and acidic residues" evidence="1">
    <location>
        <begin position="172"/>
        <end position="181"/>
    </location>
</feature>
<comment type="caution">
    <text evidence="3">The sequence shown here is derived from an EMBL/GenBank/DDBJ whole genome shotgun (WGS) entry which is preliminary data.</text>
</comment>
<organism evidence="3 4">
    <name type="scientific">Ganoderma sinense ZZ0214-1</name>
    <dbReference type="NCBI Taxonomy" id="1077348"/>
    <lineage>
        <taxon>Eukaryota</taxon>
        <taxon>Fungi</taxon>
        <taxon>Dikarya</taxon>
        <taxon>Basidiomycota</taxon>
        <taxon>Agaricomycotina</taxon>
        <taxon>Agaricomycetes</taxon>
        <taxon>Polyporales</taxon>
        <taxon>Polyporaceae</taxon>
        <taxon>Ganoderma</taxon>
    </lineage>
</organism>
<keyword evidence="4" id="KW-1185">Reference proteome</keyword>
<protein>
    <recommendedName>
        <fullName evidence="5">Transporter</fullName>
    </recommendedName>
</protein>
<reference evidence="3 4" key="1">
    <citation type="journal article" date="2015" name="Sci. Rep.">
        <title>Chromosome-level genome map provides insights into diverse defense mechanisms in the medicinal fungus Ganoderma sinense.</title>
        <authorList>
            <person name="Zhu Y."/>
            <person name="Xu J."/>
            <person name="Sun C."/>
            <person name="Zhou S."/>
            <person name="Xu H."/>
            <person name="Nelson D.R."/>
            <person name="Qian J."/>
            <person name="Song J."/>
            <person name="Luo H."/>
            <person name="Xiang L."/>
            <person name="Li Y."/>
            <person name="Xu Z."/>
            <person name="Ji A."/>
            <person name="Wang L."/>
            <person name="Lu S."/>
            <person name="Hayward A."/>
            <person name="Sun W."/>
            <person name="Li X."/>
            <person name="Schwartz D.C."/>
            <person name="Wang Y."/>
            <person name="Chen S."/>
        </authorList>
    </citation>
    <scope>NUCLEOTIDE SEQUENCE [LARGE SCALE GENOMIC DNA]</scope>
    <source>
        <strain evidence="3 4">ZZ0214-1</strain>
    </source>
</reference>
<evidence type="ECO:0000313" key="4">
    <source>
        <dbReference type="Proteomes" id="UP000230002"/>
    </source>
</evidence>
<feature type="signal peptide" evidence="2">
    <location>
        <begin position="1"/>
        <end position="25"/>
    </location>
</feature>
<feature type="compositionally biased region" description="Basic and acidic residues" evidence="1">
    <location>
        <begin position="142"/>
        <end position="154"/>
    </location>
</feature>
<sequence length="206" mass="21954">MRCVVLSVSPAALVCLIMAILQVHAVAIIPPEAPPERLRILEADDALPDPSPGAVDIAPHSGSGLAGSLPVGVSSIPTETRVLPSHAPWHVQPAARPASPLQGTQQWTFGGRTRDSDTEDDVDSAMHPYEDSSSNSAPWADSAKHRDRDREVPSPRRRRQPGDVGADGSDSVARDQYARTSDDSKMSVLALAVVGVILACHYLDYL</sequence>
<evidence type="ECO:0000313" key="3">
    <source>
        <dbReference type="EMBL" id="PIL34708.1"/>
    </source>
</evidence>
<feature type="chain" id="PRO_5013762237" description="Transporter" evidence="2">
    <location>
        <begin position="26"/>
        <end position="206"/>
    </location>
</feature>
<dbReference type="EMBL" id="AYKW01000005">
    <property type="protein sequence ID" value="PIL34708.1"/>
    <property type="molecule type" value="Genomic_DNA"/>
</dbReference>
<evidence type="ECO:0008006" key="5">
    <source>
        <dbReference type="Google" id="ProtNLM"/>
    </source>
</evidence>
<proteinExistence type="predicted"/>
<dbReference type="Proteomes" id="UP000230002">
    <property type="component" value="Unassembled WGS sequence"/>
</dbReference>
<dbReference type="OrthoDB" id="10641669at2759"/>
<evidence type="ECO:0000256" key="2">
    <source>
        <dbReference type="SAM" id="SignalP"/>
    </source>
</evidence>
<keyword evidence="2" id="KW-0732">Signal</keyword>
<name>A0A2G8SMA6_9APHY</name>
<feature type="region of interest" description="Disordered" evidence="1">
    <location>
        <begin position="91"/>
        <end position="181"/>
    </location>
</feature>
<dbReference type="AlphaFoldDB" id="A0A2G8SMA6"/>